<dbReference type="EMBL" id="EAAA01001509">
    <property type="status" value="NOT_ANNOTATED_CDS"/>
    <property type="molecule type" value="Genomic_DNA"/>
</dbReference>
<dbReference type="InParanoid" id="H2XK06"/>
<reference evidence="2" key="1">
    <citation type="journal article" date="2002" name="Science">
        <title>The draft genome of Ciona intestinalis: insights into chordate and vertebrate origins.</title>
        <authorList>
            <person name="Dehal P."/>
            <person name="Satou Y."/>
            <person name="Campbell R.K."/>
            <person name="Chapman J."/>
            <person name="Degnan B."/>
            <person name="De Tomaso A."/>
            <person name="Davidson B."/>
            <person name="Di Gregorio A."/>
            <person name="Gelpke M."/>
            <person name="Goodstein D.M."/>
            <person name="Harafuji N."/>
            <person name="Hastings K.E."/>
            <person name="Ho I."/>
            <person name="Hotta K."/>
            <person name="Huang W."/>
            <person name="Kawashima T."/>
            <person name="Lemaire P."/>
            <person name="Martinez D."/>
            <person name="Meinertzhagen I.A."/>
            <person name="Necula S."/>
            <person name="Nonaka M."/>
            <person name="Putnam N."/>
            <person name="Rash S."/>
            <person name="Saiga H."/>
            <person name="Satake M."/>
            <person name="Terry A."/>
            <person name="Yamada L."/>
            <person name="Wang H.G."/>
            <person name="Awazu S."/>
            <person name="Azumi K."/>
            <person name="Boore J."/>
            <person name="Branno M."/>
            <person name="Chin-Bow S."/>
            <person name="DeSantis R."/>
            <person name="Doyle S."/>
            <person name="Francino P."/>
            <person name="Keys D.N."/>
            <person name="Haga S."/>
            <person name="Hayashi H."/>
            <person name="Hino K."/>
            <person name="Imai K.S."/>
            <person name="Inaba K."/>
            <person name="Kano S."/>
            <person name="Kobayashi K."/>
            <person name="Kobayashi M."/>
            <person name="Lee B.I."/>
            <person name="Makabe K.W."/>
            <person name="Manohar C."/>
            <person name="Matassi G."/>
            <person name="Medina M."/>
            <person name="Mochizuki Y."/>
            <person name="Mount S."/>
            <person name="Morishita T."/>
            <person name="Miura S."/>
            <person name="Nakayama A."/>
            <person name="Nishizaka S."/>
            <person name="Nomoto H."/>
            <person name="Ohta F."/>
            <person name="Oishi K."/>
            <person name="Rigoutsos I."/>
            <person name="Sano M."/>
            <person name="Sasaki A."/>
            <person name="Sasakura Y."/>
            <person name="Shoguchi E."/>
            <person name="Shin-i T."/>
            <person name="Spagnuolo A."/>
            <person name="Stainier D."/>
            <person name="Suzuki M.M."/>
            <person name="Tassy O."/>
            <person name="Takatori N."/>
            <person name="Tokuoka M."/>
            <person name="Yagi K."/>
            <person name="Yoshizaki F."/>
            <person name="Wada S."/>
            <person name="Zhang C."/>
            <person name="Hyatt P.D."/>
            <person name="Larimer F."/>
            <person name="Detter C."/>
            <person name="Doggett N."/>
            <person name="Glavina T."/>
            <person name="Hawkins T."/>
            <person name="Richardson P."/>
            <person name="Lucas S."/>
            <person name="Kohara Y."/>
            <person name="Levine M."/>
            <person name="Satoh N."/>
            <person name="Rokhsar D.S."/>
        </authorList>
    </citation>
    <scope>NUCLEOTIDE SEQUENCE [LARGE SCALE GENOMIC DNA]</scope>
</reference>
<organism evidence="1 2">
    <name type="scientific">Ciona intestinalis</name>
    <name type="common">Transparent sea squirt</name>
    <name type="synonym">Ascidia intestinalis</name>
    <dbReference type="NCBI Taxonomy" id="7719"/>
    <lineage>
        <taxon>Eukaryota</taxon>
        <taxon>Metazoa</taxon>
        <taxon>Chordata</taxon>
        <taxon>Tunicata</taxon>
        <taxon>Ascidiacea</taxon>
        <taxon>Phlebobranchia</taxon>
        <taxon>Cionidae</taxon>
        <taxon>Ciona</taxon>
    </lineage>
</organism>
<protein>
    <submittedName>
        <fullName evidence="1">Uncharacterized protein</fullName>
    </submittedName>
</protein>
<dbReference type="Ensembl" id="ENSCINT00000036598.1">
    <property type="protein sequence ID" value="ENSCINP00000029988.1"/>
    <property type="gene ID" value="ENSCING00000020736.1"/>
</dbReference>
<dbReference type="Proteomes" id="UP000008144">
    <property type="component" value="Chromosome 2"/>
</dbReference>
<proteinExistence type="predicted"/>
<keyword evidence="2" id="KW-1185">Reference proteome</keyword>
<evidence type="ECO:0000313" key="2">
    <source>
        <dbReference type="Proteomes" id="UP000008144"/>
    </source>
</evidence>
<dbReference type="AlphaFoldDB" id="H2XK06"/>
<reference evidence="1" key="2">
    <citation type="journal article" date="2008" name="Genome Biol.">
        <title>Improved genome assembly and evidence-based global gene model set for the chordate Ciona intestinalis: new insight into intron and operon populations.</title>
        <authorList>
            <person name="Satou Y."/>
            <person name="Mineta K."/>
            <person name="Ogasawara M."/>
            <person name="Sasakura Y."/>
            <person name="Shoguchi E."/>
            <person name="Ueno K."/>
            <person name="Yamada L."/>
            <person name="Matsumoto J."/>
            <person name="Wasserscheid J."/>
            <person name="Dewar K."/>
            <person name="Wiley G.B."/>
            <person name="Macmil S.L."/>
            <person name="Roe B.A."/>
            <person name="Zeller R.W."/>
            <person name="Hastings K.E."/>
            <person name="Lemaire P."/>
            <person name="Lindquist E."/>
            <person name="Endo T."/>
            <person name="Hotta K."/>
            <person name="Inaba K."/>
        </authorList>
    </citation>
    <scope>NUCLEOTIDE SEQUENCE [LARGE SCALE GENOMIC DNA]</scope>
    <source>
        <strain evidence="1">wild type</strain>
    </source>
</reference>
<reference evidence="1" key="4">
    <citation type="submission" date="2025-09" db="UniProtKB">
        <authorList>
            <consortium name="Ensembl"/>
        </authorList>
    </citation>
    <scope>IDENTIFICATION</scope>
</reference>
<name>H2XK06_CIOIN</name>
<reference evidence="1" key="3">
    <citation type="submission" date="2025-08" db="UniProtKB">
        <authorList>
            <consortium name="Ensembl"/>
        </authorList>
    </citation>
    <scope>IDENTIFICATION</scope>
</reference>
<accession>H2XK06</accession>
<dbReference type="HOGENOM" id="CLU_3279195_0_0_1"/>
<dbReference type="EMBL" id="EAAA01001508">
    <property type="status" value="NOT_ANNOTATED_CDS"/>
    <property type="molecule type" value="Genomic_DNA"/>
</dbReference>
<evidence type="ECO:0000313" key="1">
    <source>
        <dbReference type="Ensembl" id="ENSCINP00000029988.1"/>
    </source>
</evidence>
<sequence length="41" mass="4481">MITAVPQNVIYTVLDMELSEANTCLGYCSSGGIRLYKLTVL</sequence>